<comment type="caution">
    <text evidence="1">The sequence shown here is derived from an EMBL/GenBank/DDBJ whole genome shotgun (WGS) entry which is preliminary data.</text>
</comment>
<proteinExistence type="predicted"/>
<organism evidence="1 2">
    <name type="scientific">Aldrovandia affinis</name>
    <dbReference type="NCBI Taxonomy" id="143900"/>
    <lineage>
        <taxon>Eukaryota</taxon>
        <taxon>Metazoa</taxon>
        <taxon>Chordata</taxon>
        <taxon>Craniata</taxon>
        <taxon>Vertebrata</taxon>
        <taxon>Euteleostomi</taxon>
        <taxon>Actinopterygii</taxon>
        <taxon>Neopterygii</taxon>
        <taxon>Teleostei</taxon>
        <taxon>Notacanthiformes</taxon>
        <taxon>Halosauridae</taxon>
        <taxon>Aldrovandia</taxon>
    </lineage>
</organism>
<reference evidence="1" key="1">
    <citation type="journal article" date="2023" name="Science">
        <title>Genome structures resolve the early diversification of teleost fishes.</title>
        <authorList>
            <person name="Parey E."/>
            <person name="Louis A."/>
            <person name="Montfort J."/>
            <person name="Bouchez O."/>
            <person name="Roques C."/>
            <person name="Iampietro C."/>
            <person name="Lluch J."/>
            <person name="Castinel A."/>
            <person name="Donnadieu C."/>
            <person name="Desvignes T."/>
            <person name="Floi Bucao C."/>
            <person name="Jouanno E."/>
            <person name="Wen M."/>
            <person name="Mejri S."/>
            <person name="Dirks R."/>
            <person name="Jansen H."/>
            <person name="Henkel C."/>
            <person name="Chen W.J."/>
            <person name="Zahm M."/>
            <person name="Cabau C."/>
            <person name="Klopp C."/>
            <person name="Thompson A.W."/>
            <person name="Robinson-Rechavi M."/>
            <person name="Braasch I."/>
            <person name="Lecointre G."/>
            <person name="Bobe J."/>
            <person name="Postlethwait J.H."/>
            <person name="Berthelot C."/>
            <person name="Roest Crollius H."/>
            <person name="Guiguen Y."/>
        </authorList>
    </citation>
    <scope>NUCLEOTIDE SEQUENCE</scope>
    <source>
        <strain evidence="1">NC1722</strain>
    </source>
</reference>
<name>A0AAD7SZC3_9TELE</name>
<protein>
    <submittedName>
        <fullName evidence="1">Uncharacterized protein</fullName>
    </submittedName>
</protein>
<gene>
    <name evidence="1" type="ORF">AAFF_G00162960</name>
</gene>
<dbReference type="AlphaFoldDB" id="A0AAD7SZC3"/>
<sequence length="107" mass="12049">MQKVIRTGRQSRSRSADHRLVLNLAPDLQEILGEMASRFLDLLQRDREAFLESLESRNPAGFQWEQRGPANLPRHRVRREPAMKAQLCPSAGLSCSSAASEPKPPVM</sequence>
<dbReference type="Proteomes" id="UP001221898">
    <property type="component" value="Unassembled WGS sequence"/>
</dbReference>
<keyword evidence="2" id="KW-1185">Reference proteome</keyword>
<dbReference type="EMBL" id="JAINUG010000022">
    <property type="protein sequence ID" value="KAJ8411488.1"/>
    <property type="molecule type" value="Genomic_DNA"/>
</dbReference>
<evidence type="ECO:0000313" key="1">
    <source>
        <dbReference type="EMBL" id="KAJ8411488.1"/>
    </source>
</evidence>
<evidence type="ECO:0000313" key="2">
    <source>
        <dbReference type="Proteomes" id="UP001221898"/>
    </source>
</evidence>
<accession>A0AAD7SZC3</accession>